<evidence type="ECO:0000256" key="3">
    <source>
        <dbReference type="ARBA" id="ARBA00022448"/>
    </source>
</evidence>
<feature type="chain" id="PRO_5038364188" evidence="8">
    <location>
        <begin position="22"/>
        <end position="102"/>
    </location>
</feature>
<keyword evidence="3" id="KW-0813">Transport</keyword>
<comment type="similarity">
    <text evidence="2">Belongs to the GLUTAMINE DUMPER 1 (TC 9.B.60) family.</text>
</comment>
<comment type="caution">
    <text evidence="9">The sequence shown here is derived from an EMBL/GenBank/DDBJ whole genome shotgun (WGS) entry which is preliminary data.</text>
</comment>
<comment type="subcellular location">
    <subcellularLocation>
        <location evidence="1">Membrane</location>
        <topology evidence="1">Single-pass membrane protein</topology>
    </subcellularLocation>
</comment>
<accession>A0A9D5C3V3</accession>
<keyword evidence="7" id="KW-0472">Membrane</keyword>
<evidence type="ECO:0000256" key="2">
    <source>
        <dbReference type="ARBA" id="ARBA00009977"/>
    </source>
</evidence>
<evidence type="ECO:0000256" key="1">
    <source>
        <dbReference type="ARBA" id="ARBA00004167"/>
    </source>
</evidence>
<dbReference type="GO" id="GO:0016020">
    <property type="term" value="C:membrane"/>
    <property type="evidence" value="ECO:0007669"/>
    <property type="project" value="UniProtKB-SubCell"/>
</dbReference>
<proteinExistence type="inferred from homology"/>
<reference evidence="9" key="2">
    <citation type="journal article" date="2022" name="Hortic Res">
        <title>The genome of Dioscorea zingiberensis sheds light on the biosynthesis, origin and evolution of the medicinally important diosgenin saponins.</title>
        <authorList>
            <person name="Li Y."/>
            <person name="Tan C."/>
            <person name="Li Z."/>
            <person name="Guo J."/>
            <person name="Li S."/>
            <person name="Chen X."/>
            <person name="Wang C."/>
            <person name="Dai X."/>
            <person name="Yang H."/>
            <person name="Song W."/>
            <person name="Hou L."/>
            <person name="Xu J."/>
            <person name="Tong Z."/>
            <person name="Xu A."/>
            <person name="Yuan X."/>
            <person name="Wang W."/>
            <person name="Yang Q."/>
            <person name="Chen L."/>
            <person name="Sun Z."/>
            <person name="Wang K."/>
            <person name="Pan B."/>
            <person name="Chen J."/>
            <person name="Bao Y."/>
            <person name="Liu F."/>
            <person name="Qi X."/>
            <person name="Gang D.R."/>
            <person name="Wen J."/>
            <person name="Li J."/>
        </authorList>
    </citation>
    <scope>NUCLEOTIDE SEQUENCE</scope>
    <source>
        <strain evidence="9">Dzin_1.0</strain>
    </source>
</reference>
<feature type="signal peptide" evidence="8">
    <location>
        <begin position="1"/>
        <end position="21"/>
    </location>
</feature>
<keyword evidence="5" id="KW-0029">Amino-acid transport</keyword>
<keyword evidence="6" id="KW-1133">Transmembrane helix</keyword>
<reference evidence="9" key="1">
    <citation type="submission" date="2021-03" db="EMBL/GenBank/DDBJ databases">
        <authorList>
            <person name="Li Z."/>
            <person name="Yang C."/>
        </authorList>
    </citation>
    <scope>NUCLEOTIDE SEQUENCE</scope>
    <source>
        <strain evidence="9">Dzin_1.0</strain>
        <tissue evidence="9">Leaf</tissue>
    </source>
</reference>
<dbReference type="PANTHER" id="PTHR33228:SF77">
    <property type="entry name" value="PROTEIN GLUTAMINE DUMPER 2"/>
    <property type="match status" value="1"/>
</dbReference>
<dbReference type="EMBL" id="JAGGNH010000008">
    <property type="protein sequence ID" value="KAJ0965668.1"/>
    <property type="molecule type" value="Genomic_DNA"/>
</dbReference>
<evidence type="ECO:0000256" key="6">
    <source>
        <dbReference type="ARBA" id="ARBA00022989"/>
    </source>
</evidence>
<dbReference type="PANTHER" id="PTHR33228">
    <property type="entry name" value="PROTEIN GLUTAMINE DUMPER 4-RELATED"/>
    <property type="match status" value="1"/>
</dbReference>
<keyword evidence="4" id="KW-0812">Transmembrane</keyword>
<evidence type="ECO:0000313" key="10">
    <source>
        <dbReference type="Proteomes" id="UP001085076"/>
    </source>
</evidence>
<keyword evidence="10" id="KW-1185">Reference proteome</keyword>
<keyword evidence="8" id="KW-0732">Signal</keyword>
<evidence type="ECO:0000313" key="9">
    <source>
        <dbReference type="EMBL" id="KAJ0965668.1"/>
    </source>
</evidence>
<evidence type="ECO:0000256" key="4">
    <source>
        <dbReference type="ARBA" id="ARBA00022692"/>
    </source>
</evidence>
<protein>
    <submittedName>
        <fullName evidence="9">Uncharacterized protein</fullName>
    </submittedName>
</protein>
<dbReference type="AlphaFoldDB" id="A0A9D5C3V3"/>
<organism evidence="9 10">
    <name type="scientific">Dioscorea zingiberensis</name>
    <dbReference type="NCBI Taxonomy" id="325984"/>
    <lineage>
        <taxon>Eukaryota</taxon>
        <taxon>Viridiplantae</taxon>
        <taxon>Streptophyta</taxon>
        <taxon>Embryophyta</taxon>
        <taxon>Tracheophyta</taxon>
        <taxon>Spermatophyta</taxon>
        <taxon>Magnoliopsida</taxon>
        <taxon>Liliopsida</taxon>
        <taxon>Dioscoreales</taxon>
        <taxon>Dioscoreaceae</taxon>
        <taxon>Dioscorea</taxon>
    </lineage>
</organism>
<evidence type="ECO:0000256" key="7">
    <source>
        <dbReference type="ARBA" id="ARBA00023136"/>
    </source>
</evidence>
<dbReference type="OrthoDB" id="1930784at2759"/>
<dbReference type="GO" id="GO:0006865">
    <property type="term" value="P:amino acid transport"/>
    <property type="evidence" value="ECO:0007669"/>
    <property type="project" value="UniProtKB-KW"/>
</dbReference>
<dbReference type="InterPro" id="IPR040359">
    <property type="entry name" value="GDU"/>
</dbReference>
<name>A0A9D5C3V3_9LILI</name>
<sequence length="102" mass="11180">MLGLIAFALLILACSYWKLSGYLDNAENTEETGEANEVKQEVKDGSQSQYYSEVRLVVIMAGEEKPTFLATPISSKSTSSLGEGNNGNNVVVIIEIQQYNAW</sequence>
<dbReference type="GO" id="GO:0080143">
    <property type="term" value="P:regulation of amino acid export"/>
    <property type="evidence" value="ECO:0007669"/>
    <property type="project" value="InterPro"/>
</dbReference>
<gene>
    <name evidence="9" type="ORF">J5N97_026806</name>
</gene>
<evidence type="ECO:0000256" key="5">
    <source>
        <dbReference type="ARBA" id="ARBA00022970"/>
    </source>
</evidence>
<dbReference type="Proteomes" id="UP001085076">
    <property type="component" value="Miscellaneous, Linkage group lg08"/>
</dbReference>
<evidence type="ECO:0000256" key="8">
    <source>
        <dbReference type="SAM" id="SignalP"/>
    </source>
</evidence>